<evidence type="ECO:0000313" key="3">
    <source>
        <dbReference type="Proteomes" id="UP001266305"/>
    </source>
</evidence>
<feature type="non-terminal residue" evidence="2">
    <location>
        <position position="57"/>
    </location>
</feature>
<sequence>LLIPNDKFYQLQSHQKSGISERGDQRIFKCPLGSIQEDWTAHPESSKEAPSRGDSGD</sequence>
<reference evidence="2 3" key="1">
    <citation type="submission" date="2023-05" db="EMBL/GenBank/DDBJ databases">
        <title>B98-5 Cell Line De Novo Hybrid Assembly: An Optical Mapping Approach.</title>
        <authorList>
            <person name="Kananen K."/>
            <person name="Auerbach J.A."/>
            <person name="Kautto E."/>
            <person name="Blachly J.S."/>
        </authorList>
    </citation>
    <scope>NUCLEOTIDE SEQUENCE [LARGE SCALE GENOMIC DNA]</scope>
    <source>
        <strain evidence="2">B95-8</strain>
        <tissue evidence="2">Cell line</tissue>
    </source>
</reference>
<name>A0ABQ9VV22_SAGOE</name>
<evidence type="ECO:0000256" key="1">
    <source>
        <dbReference type="SAM" id="MobiDB-lite"/>
    </source>
</evidence>
<evidence type="ECO:0000313" key="2">
    <source>
        <dbReference type="EMBL" id="KAK2113210.1"/>
    </source>
</evidence>
<gene>
    <name evidence="2" type="ORF">P7K49_007476</name>
</gene>
<dbReference type="Proteomes" id="UP001266305">
    <property type="component" value="Unassembled WGS sequence"/>
</dbReference>
<feature type="compositionally biased region" description="Basic and acidic residues" evidence="1">
    <location>
        <begin position="39"/>
        <end position="57"/>
    </location>
</feature>
<feature type="non-terminal residue" evidence="2">
    <location>
        <position position="1"/>
    </location>
</feature>
<keyword evidence="3" id="KW-1185">Reference proteome</keyword>
<protein>
    <submittedName>
        <fullName evidence="2">Uncharacterized protein</fullName>
    </submittedName>
</protein>
<organism evidence="2 3">
    <name type="scientific">Saguinus oedipus</name>
    <name type="common">Cotton-top tamarin</name>
    <name type="synonym">Oedipomidas oedipus</name>
    <dbReference type="NCBI Taxonomy" id="9490"/>
    <lineage>
        <taxon>Eukaryota</taxon>
        <taxon>Metazoa</taxon>
        <taxon>Chordata</taxon>
        <taxon>Craniata</taxon>
        <taxon>Vertebrata</taxon>
        <taxon>Euteleostomi</taxon>
        <taxon>Mammalia</taxon>
        <taxon>Eutheria</taxon>
        <taxon>Euarchontoglires</taxon>
        <taxon>Primates</taxon>
        <taxon>Haplorrhini</taxon>
        <taxon>Platyrrhini</taxon>
        <taxon>Cebidae</taxon>
        <taxon>Callitrichinae</taxon>
        <taxon>Saguinus</taxon>
    </lineage>
</organism>
<comment type="caution">
    <text evidence="2">The sequence shown here is derived from an EMBL/GenBank/DDBJ whole genome shotgun (WGS) entry which is preliminary data.</text>
</comment>
<proteinExistence type="predicted"/>
<accession>A0ABQ9VV22</accession>
<feature type="region of interest" description="Disordered" evidence="1">
    <location>
        <begin position="34"/>
        <end position="57"/>
    </location>
</feature>
<dbReference type="EMBL" id="JASSZA010000004">
    <property type="protein sequence ID" value="KAK2113210.1"/>
    <property type="molecule type" value="Genomic_DNA"/>
</dbReference>